<keyword evidence="3" id="KW-1185">Reference proteome</keyword>
<feature type="region of interest" description="Disordered" evidence="1">
    <location>
        <begin position="66"/>
        <end position="101"/>
    </location>
</feature>
<dbReference type="RefSeq" id="WP_142766104.1">
    <property type="nucleotide sequence ID" value="NZ_CP041356.1"/>
</dbReference>
<dbReference type="AlphaFoldDB" id="A0A514Z7D2"/>
<reference evidence="2 3" key="1">
    <citation type="submission" date="2019-07" db="EMBL/GenBank/DDBJ databases">
        <title>Genome sequencing of KACC 19320.</title>
        <authorList>
            <person name="Heo J."/>
            <person name="Kim S.-J."/>
            <person name="Kim J.-S."/>
            <person name="Hong S.-B."/>
            <person name="Kwon S.-W."/>
        </authorList>
    </citation>
    <scope>NUCLEOTIDE SEQUENCE [LARGE SCALE GENOMIC DNA]</scope>
    <source>
        <strain evidence="2 3">KACC 19320</strain>
    </source>
</reference>
<evidence type="ECO:0000313" key="3">
    <source>
        <dbReference type="Proteomes" id="UP000315128"/>
    </source>
</evidence>
<dbReference type="EMBL" id="CP041356">
    <property type="protein sequence ID" value="QDK70501.1"/>
    <property type="molecule type" value="Genomic_DNA"/>
</dbReference>
<evidence type="ECO:0000313" key="2">
    <source>
        <dbReference type="EMBL" id="QDK70501.1"/>
    </source>
</evidence>
<accession>A0A514Z7D2</accession>
<name>A0A514Z7D2_9LACT</name>
<proteinExistence type="predicted"/>
<dbReference type="Proteomes" id="UP000315128">
    <property type="component" value="Chromosome"/>
</dbReference>
<dbReference type="KEGG" id="lack:FLP15_04065"/>
<gene>
    <name evidence="2" type="ORF">FLP15_04065</name>
</gene>
<feature type="compositionally biased region" description="Polar residues" evidence="1">
    <location>
        <begin position="66"/>
        <end position="92"/>
    </location>
</feature>
<sequence>MKNKKWIISLIICCLLGSLVYSEPVFSQMNTAPRKAVQIKPSTRKVGKGGQTGGLLQTLLPHALPSNQLQSTTTQDSLGSSGTTDNLPETTTSSSSPIVSSSSLPVSYNLLNENLKALQKQLPS</sequence>
<organism evidence="2 3">
    <name type="scientific">Lactococcus protaetiae</name>
    <dbReference type="NCBI Taxonomy" id="2592653"/>
    <lineage>
        <taxon>Bacteria</taxon>
        <taxon>Bacillati</taxon>
        <taxon>Bacillota</taxon>
        <taxon>Bacilli</taxon>
        <taxon>Lactobacillales</taxon>
        <taxon>Streptococcaceae</taxon>
        <taxon>Lactococcus</taxon>
    </lineage>
</organism>
<protein>
    <submittedName>
        <fullName evidence="2">Uncharacterized protein</fullName>
    </submittedName>
</protein>
<evidence type="ECO:0000256" key="1">
    <source>
        <dbReference type="SAM" id="MobiDB-lite"/>
    </source>
</evidence>